<keyword evidence="2" id="KW-1185">Reference proteome</keyword>
<reference evidence="2" key="1">
    <citation type="journal article" date="2017" name="Nat. Commun.">
        <title>The asparagus genome sheds light on the origin and evolution of a young Y chromosome.</title>
        <authorList>
            <person name="Harkess A."/>
            <person name="Zhou J."/>
            <person name="Xu C."/>
            <person name="Bowers J.E."/>
            <person name="Van der Hulst R."/>
            <person name="Ayyampalayam S."/>
            <person name="Mercati F."/>
            <person name="Riccardi P."/>
            <person name="McKain M.R."/>
            <person name="Kakrana A."/>
            <person name="Tang H."/>
            <person name="Ray J."/>
            <person name="Groenendijk J."/>
            <person name="Arikit S."/>
            <person name="Mathioni S.M."/>
            <person name="Nakano M."/>
            <person name="Shan H."/>
            <person name="Telgmann-Rauber A."/>
            <person name="Kanno A."/>
            <person name="Yue Z."/>
            <person name="Chen H."/>
            <person name="Li W."/>
            <person name="Chen Y."/>
            <person name="Xu X."/>
            <person name="Zhang Y."/>
            <person name="Luo S."/>
            <person name="Chen H."/>
            <person name="Gao J."/>
            <person name="Mao Z."/>
            <person name="Pires J.C."/>
            <person name="Luo M."/>
            <person name="Kudrna D."/>
            <person name="Wing R.A."/>
            <person name="Meyers B.C."/>
            <person name="Yi K."/>
            <person name="Kong H."/>
            <person name="Lavrijsen P."/>
            <person name="Sunseri F."/>
            <person name="Falavigna A."/>
            <person name="Ye Y."/>
            <person name="Leebens-Mack J.H."/>
            <person name="Chen G."/>
        </authorList>
    </citation>
    <scope>NUCLEOTIDE SEQUENCE [LARGE SCALE GENOMIC DNA]</scope>
    <source>
        <strain evidence="2">cv. DH0086</strain>
    </source>
</reference>
<evidence type="ECO:0000313" key="2">
    <source>
        <dbReference type="Proteomes" id="UP000243459"/>
    </source>
</evidence>
<dbReference type="Proteomes" id="UP000243459">
    <property type="component" value="Chromosome 10"/>
</dbReference>
<protein>
    <submittedName>
        <fullName evidence="1">Uncharacterized protein</fullName>
    </submittedName>
</protein>
<gene>
    <name evidence="1" type="ORF">A4U43_C10F8220</name>
</gene>
<proteinExistence type="predicted"/>
<dbReference type="Gramene" id="ONK56407">
    <property type="protein sequence ID" value="ONK56407"/>
    <property type="gene ID" value="A4U43_C10F8220"/>
</dbReference>
<name>A0A5P1E4K6_ASPOF</name>
<evidence type="ECO:0000313" key="1">
    <source>
        <dbReference type="EMBL" id="ONK56407.1"/>
    </source>
</evidence>
<accession>A0A5P1E4K6</accession>
<sequence length="180" mass="20143">MKISENEILVDQVVNGDNNKRTEVEVELNVSLSLIISEDNVVQEIKENVAVEEFNSKSLMEITKMPNSSTSAIDDNPKIGHPIRKCPRENFGGLEIRRYPATRWTPTPETRPTAIPTPNATSLSPPFLDHFFLKSFPFCDPIKSCRDRGHRSAGAFETLATISLGAVMKKRMMAVIEVKD</sequence>
<dbReference type="AlphaFoldDB" id="A0A5P1E4K6"/>
<organism evidence="1 2">
    <name type="scientific">Asparagus officinalis</name>
    <name type="common">Garden asparagus</name>
    <dbReference type="NCBI Taxonomy" id="4686"/>
    <lineage>
        <taxon>Eukaryota</taxon>
        <taxon>Viridiplantae</taxon>
        <taxon>Streptophyta</taxon>
        <taxon>Embryophyta</taxon>
        <taxon>Tracheophyta</taxon>
        <taxon>Spermatophyta</taxon>
        <taxon>Magnoliopsida</taxon>
        <taxon>Liliopsida</taxon>
        <taxon>Asparagales</taxon>
        <taxon>Asparagaceae</taxon>
        <taxon>Asparagoideae</taxon>
        <taxon>Asparagus</taxon>
    </lineage>
</organism>
<dbReference type="EMBL" id="CM007390">
    <property type="protein sequence ID" value="ONK56407.1"/>
    <property type="molecule type" value="Genomic_DNA"/>
</dbReference>